<dbReference type="PANTHER" id="PTHR24305">
    <property type="entry name" value="CYTOCHROME P450"/>
    <property type="match status" value="1"/>
</dbReference>
<dbReference type="Gene3D" id="1.10.630.10">
    <property type="entry name" value="Cytochrome P450"/>
    <property type="match status" value="1"/>
</dbReference>
<dbReference type="OrthoDB" id="1470350at2759"/>
<dbReference type="AlphaFoldDB" id="A0A423VP94"/>
<dbReference type="InParanoid" id="A0A423VP94"/>
<keyword evidence="6 8" id="KW-0503">Monooxygenase</keyword>
<keyword evidence="11" id="KW-1185">Reference proteome</keyword>
<evidence type="ECO:0000256" key="1">
    <source>
        <dbReference type="ARBA" id="ARBA00001971"/>
    </source>
</evidence>
<dbReference type="GO" id="GO:0005506">
    <property type="term" value="F:iron ion binding"/>
    <property type="evidence" value="ECO:0007669"/>
    <property type="project" value="InterPro"/>
</dbReference>
<evidence type="ECO:0008006" key="12">
    <source>
        <dbReference type="Google" id="ProtNLM"/>
    </source>
</evidence>
<dbReference type="InterPro" id="IPR050121">
    <property type="entry name" value="Cytochrome_P450_monoxygenase"/>
</dbReference>
<dbReference type="PRINTS" id="PR00385">
    <property type="entry name" value="P450"/>
</dbReference>
<protein>
    <recommendedName>
        <fullName evidence="12">Cytochrome P450</fullName>
    </recommendedName>
</protein>
<comment type="similarity">
    <text evidence="2 8">Belongs to the cytochrome P450 family.</text>
</comment>
<comment type="caution">
    <text evidence="10">The sequence shown here is derived from an EMBL/GenBank/DDBJ whole genome shotgun (WGS) entry which is preliminary data.</text>
</comment>
<keyword evidence="4 7" id="KW-0479">Metal-binding</keyword>
<comment type="cofactor">
    <cofactor evidence="1 7">
        <name>heme</name>
        <dbReference type="ChEBI" id="CHEBI:30413"/>
    </cofactor>
</comment>
<evidence type="ECO:0000313" key="11">
    <source>
        <dbReference type="Proteomes" id="UP000285146"/>
    </source>
</evidence>
<evidence type="ECO:0000313" key="10">
    <source>
        <dbReference type="EMBL" id="ROV92837.1"/>
    </source>
</evidence>
<feature type="transmembrane region" description="Helical" evidence="9">
    <location>
        <begin position="6"/>
        <end position="29"/>
    </location>
</feature>
<reference evidence="10 11" key="1">
    <citation type="submission" date="2015-09" db="EMBL/GenBank/DDBJ databases">
        <title>Host preference determinants of Valsa canker pathogens revealed by comparative genomics.</title>
        <authorList>
            <person name="Yin Z."/>
            <person name="Huang L."/>
        </authorList>
    </citation>
    <scope>NUCLEOTIDE SEQUENCE [LARGE SCALE GENOMIC DNA]</scope>
    <source>
        <strain evidence="10 11">SXYLt</strain>
    </source>
</reference>
<dbReference type="PRINTS" id="PR00465">
    <property type="entry name" value="EP450IV"/>
</dbReference>
<evidence type="ECO:0000256" key="6">
    <source>
        <dbReference type="ARBA" id="ARBA00023033"/>
    </source>
</evidence>
<dbReference type="Pfam" id="PF00067">
    <property type="entry name" value="p450"/>
    <property type="match status" value="1"/>
</dbReference>
<dbReference type="GO" id="GO:0016705">
    <property type="term" value="F:oxidoreductase activity, acting on paired donors, with incorporation or reduction of molecular oxygen"/>
    <property type="evidence" value="ECO:0007669"/>
    <property type="project" value="InterPro"/>
</dbReference>
<dbReference type="InterPro" id="IPR002403">
    <property type="entry name" value="Cyt_P450_E_grp-IV"/>
</dbReference>
<evidence type="ECO:0000256" key="8">
    <source>
        <dbReference type="RuleBase" id="RU000461"/>
    </source>
</evidence>
<keyword evidence="9" id="KW-1133">Transmembrane helix</keyword>
<accession>A0A423VP94</accession>
<dbReference type="GO" id="GO:0004497">
    <property type="term" value="F:monooxygenase activity"/>
    <property type="evidence" value="ECO:0007669"/>
    <property type="project" value="UniProtKB-KW"/>
</dbReference>
<dbReference type="InterPro" id="IPR036396">
    <property type="entry name" value="Cyt_P450_sf"/>
</dbReference>
<keyword evidence="9" id="KW-0472">Membrane</keyword>
<dbReference type="FunCoup" id="A0A423VP94">
    <property type="interactions" value="1381"/>
</dbReference>
<evidence type="ECO:0000256" key="3">
    <source>
        <dbReference type="ARBA" id="ARBA00022617"/>
    </source>
</evidence>
<proteinExistence type="inferred from homology"/>
<dbReference type="STRING" id="1230097.A0A423VP94"/>
<evidence type="ECO:0000256" key="9">
    <source>
        <dbReference type="SAM" id="Phobius"/>
    </source>
</evidence>
<keyword evidence="5 7" id="KW-0408">Iron</keyword>
<dbReference type="InterPro" id="IPR001128">
    <property type="entry name" value="Cyt_P450"/>
</dbReference>
<keyword evidence="9" id="KW-0812">Transmembrane</keyword>
<dbReference type="PROSITE" id="PS00086">
    <property type="entry name" value="CYTOCHROME_P450"/>
    <property type="match status" value="1"/>
</dbReference>
<dbReference type="GO" id="GO:0020037">
    <property type="term" value="F:heme binding"/>
    <property type="evidence" value="ECO:0007669"/>
    <property type="project" value="InterPro"/>
</dbReference>
<gene>
    <name evidence="10" type="ORF">VPNG_09121</name>
</gene>
<name>A0A423VP94_9PEZI</name>
<dbReference type="PANTHER" id="PTHR24305:SF166">
    <property type="entry name" value="CYTOCHROME P450 12A4, MITOCHONDRIAL-RELATED"/>
    <property type="match status" value="1"/>
</dbReference>
<keyword evidence="3 7" id="KW-0349">Heme</keyword>
<dbReference type="SUPFAM" id="SSF48264">
    <property type="entry name" value="Cytochrome P450"/>
    <property type="match status" value="1"/>
</dbReference>
<organism evidence="10 11">
    <name type="scientific">Cytospora leucostoma</name>
    <dbReference type="NCBI Taxonomy" id="1230097"/>
    <lineage>
        <taxon>Eukaryota</taxon>
        <taxon>Fungi</taxon>
        <taxon>Dikarya</taxon>
        <taxon>Ascomycota</taxon>
        <taxon>Pezizomycotina</taxon>
        <taxon>Sordariomycetes</taxon>
        <taxon>Sordariomycetidae</taxon>
        <taxon>Diaporthales</taxon>
        <taxon>Cytosporaceae</taxon>
        <taxon>Cytospora</taxon>
    </lineage>
</organism>
<evidence type="ECO:0000256" key="4">
    <source>
        <dbReference type="ARBA" id="ARBA00022723"/>
    </source>
</evidence>
<dbReference type="InterPro" id="IPR017972">
    <property type="entry name" value="Cyt_P450_CS"/>
</dbReference>
<evidence type="ECO:0000256" key="7">
    <source>
        <dbReference type="PIRSR" id="PIRSR602403-1"/>
    </source>
</evidence>
<dbReference type="Proteomes" id="UP000285146">
    <property type="component" value="Unassembled WGS sequence"/>
</dbReference>
<feature type="binding site" description="axial binding residue" evidence="7">
    <location>
        <position position="457"/>
    </location>
    <ligand>
        <name>heme</name>
        <dbReference type="ChEBI" id="CHEBI:30413"/>
    </ligand>
    <ligandPart>
        <name>Fe</name>
        <dbReference type="ChEBI" id="CHEBI:18248"/>
    </ligandPart>
</feature>
<keyword evidence="8" id="KW-0560">Oxidoreductase</keyword>
<dbReference type="EMBL" id="LKEB01000083">
    <property type="protein sequence ID" value="ROV92837.1"/>
    <property type="molecule type" value="Genomic_DNA"/>
</dbReference>
<evidence type="ECO:0000256" key="5">
    <source>
        <dbReference type="ARBA" id="ARBA00023004"/>
    </source>
</evidence>
<evidence type="ECO:0000256" key="2">
    <source>
        <dbReference type="ARBA" id="ARBA00010617"/>
    </source>
</evidence>
<sequence length="518" mass="58500">MLSSAAIVLAAISWGCSYIIYLIFVASIISPYRHLPKPSQPPLLSRLFHEPSTFEIEQWMRNVPNDGFIRYFGFLNQERLIVTKLEGFKEMLLRDIYKFDKLSRLSALQAPAGVSGLVSAKGTLHKIHRRHTIAAYNTSWAKTLYPTIWGSARKATDSLVKRAGKAPDGVVEVNRFMREVCLQTVGQAAFSIDLGVLEMPEQEMIQKYLYAFDVGIKAPFFMKLLQVCPTSLQLFAATAVSKVVRVDISAMKQRIRATMRSKMGAMRASNFGKEPPLEEGKVDLLDAICLRASPFLSENSLTKHALTTLAGSVEMVSNQLAWTIYALARQENQHIQNRLRSEIRSHFPSHPDSISWEQLKALPYLNGVVNEALRMFPSVAHRYRICNTPTTILGEPIHRGAMLIWPIYGTNRNPELWGDDADQFRPERWAQDASNKDEESRRDTYAFMTFGQGPRKCPGEHYSRVVMACMLLAWVGQFRLKLPTGRGDVFEDNGRGQVKFGIVMKAPISVEIEEVPGW</sequence>